<gene>
    <name evidence="2" type="ORF">F5050DRAFT_1061268</name>
</gene>
<dbReference type="InterPro" id="IPR006594">
    <property type="entry name" value="LisH"/>
</dbReference>
<dbReference type="Pfam" id="PF10607">
    <property type="entry name" value="CTLH"/>
    <property type="match status" value="1"/>
</dbReference>
<dbReference type="InterPro" id="IPR013144">
    <property type="entry name" value="CRA_dom"/>
</dbReference>
<protein>
    <submittedName>
        <fullName evidence="2">Lish motif-containing protein</fullName>
    </submittedName>
</protein>
<dbReference type="Pfam" id="PF08513">
    <property type="entry name" value="LisH"/>
    <property type="match status" value="1"/>
</dbReference>
<dbReference type="InterPro" id="IPR024964">
    <property type="entry name" value="CTLH/CRA"/>
</dbReference>
<comment type="caution">
    <text evidence="2">The sequence shown here is derived from an EMBL/GenBank/DDBJ whole genome shotgun (WGS) entry which is preliminary data.</text>
</comment>
<evidence type="ECO:0000259" key="1">
    <source>
        <dbReference type="SMART" id="SM00757"/>
    </source>
</evidence>
<dbReference type="EMBL" id="MU790544">
    <property type="protein sequence ID" value="KAJ3999174.1"/>
    <property type="molecule type" value="Genomic_DNA"/>
</dbReference>
<reference evidence="2" key="1">
    <citation type="submission" date="2022-08" db="EMBL/GenBank/DDBJ databases">
        <authorList>
            <consortium name="DOE Joint Genome Institute"/>
            <person name="Min B."/>
            <person name="Riley R."/>
            <person name="Sierra-Patev S."/>
            <person name="Naranjo-Ortiz M."/>
            <person name="Looney B."/>
            <person name="Konkel Z."/>
            <person name="Slot J.C."/>
            <person name="Sakamoto Y."/>
            <person name="Steenwyk J.L."/>
            <person name="Rokas A."/>
            <person name="Carro J."/>
            <person name="Camarero S."/>
            <person name="Ferreira P."/>
            <person name="Molpeceres G."/>
            <person name="Ruiz-Duenas F.J."/>
            <person name="Serrano A."/>
            <person name="Henrissat B."/>
            <person name="Drula E."/>
            <person name="Hughes K.W."/>
            <person name="Mata J.L."/>
            <person name="Ishikawa N.K."/>
            <person name="Vargas-Isla R."/>
            <person name="Ushijima S."/>
            <person name="Smith C.A."/>
            <person name="Ahrendt S."/>
            <person name="Andreopoulos W."/>
            <person name="He G."/>
            <person name="Labutti K."/>
            <person name="Lipzen A."/>
            <person name="Ng V."/>
            <person name="Sandor L."/>
            <person name="Barry K."/>
            <person name="Martinez A.T."/>
            <person name="Xiao Y."/>
            <person name="Gibbons J.G."/>
            <person name="Terashima K."/>
            <person name="Hibbett D.S."/>
            <person name="Grigoriev I.V."/>
        </authorList>
    </citation>
    <scope>NUCLEOTIDE SEQUENCE</scope>
    <source>
        <strain evidence="2">TFB10827</strain>
    </source>
</reference>
<dbReference type="Proteomes" id="UP001163828">
    <property type="component" value="Unassembled WGS sequence"/>
</dbReference>
<sequence length="320" mass="35365">MSSLAEADMLQATPVQLRSLILDYLAHNGYSKTARAFICDSAVRHIGVDGDEVMQPQTASGLGPSTSELMESTLKQAELRKQIRTELRCGRISEATILLDKYFPDVLSLSNPLRFEDTLVPSSNMDFLAPNSVYPSHLVLNLRIQTFVEACRTTPLASPSDCAHDPSSASSTEVPDLIDKQTALLNSAQKLYPLVKVLPSEQDISRYKKELESVIGLLAYPVPEESPVSEYLTQERRDAVAAQIDYAILYHAKRPVISYLELYARYTSTILGILHNSGVKPPSSLIAPPSTAKITPHFKGRQDAQEIYSSFNFQEFVNAS</sequence>
<dbReference type="PANTHER" id="PTHR12864">
    <property type="entry name" value="RAN BINDING PROTEIN 9-RELATED"/>
    <property type="match status" value="1"/>
</dbReference>
<accession>A0ABQ8QL15</accession>
<feature type="domain" description="CRA" evidence="1">
    <location>
        <begin position="179"/>
        <end position="280"/>
    </location>
</feature>
<dbReference type="InterPro" id="IPR050618">
    <property type="entry name" value="Ubq-SigPath_Reg"/>
</dbReference>
<name>A0ABQ8QL15_9AGAR</name>
<proteinExistence type="predicted"/>
<keyword evidence="3" id="KW-1185">Reference proteome</keyword>
<organism evidence="2 3">
    <name type="scientific">Lentinula boryana</name>
    <dbReference type="NCBI Taxonomy" id="40481"/>
    <lineage>
        <taxon>Eukaryota</taxon>
        <taxon>Fungi</taxon>
        <taxon>Dikarya</taxon>
        <taxon>Basidiomycota</taxon>
        <taxon>Agaricomycotina</taxon>
        <taxon>Agaricomycetes</taxon>
        <taxon>Agaricomycetidae</taxon>
        <taxon>Agaricales</taxon>
        <taxon>Marasmiineae</taxon>
        <taxon>Omphalotaceae</taxon>
        <taxon>Lentinula</taxon>
    </lineage>
</organism>
<dbReference type="SMART" id="SM00757">
    <property type="entry name" value="CRA"/>
    <property type="match status" value="1"/>
</dbReference>
<evidence type="ECO:0000313" key="3">
    <source>
        <dbReference type="Proteomes" id="UP001163828"/>
    </source>
</evidence>
<dbReference type="PROSITE" id="PS50896">
    <property type="entry name" value="LISH"/>
    <property type="match status" value="1"/>
</dbReference>
<evidence type="ECO:0000313" key="2">
    <source>
        <dbReference type="EMBL" id="KAJ3999174.1"/>
    </source>
</evidence>